<evidence type="ECO:0000256" key="2">
    <source>
        <dbReference type="ARBA" id="ARBA00023125"/>
    </source>
</evidence>
<dbReference type="Gene3D" id="1.10.10.10">
    <property type="entry name" value="Winged helix-like DNA-binding domain superfamily/Winged helix DNA-binding domain"/>
    <property type="match status" value="1"/>
</dbReference>
<accession>A0A1Q8ZN77</accession>
<sequence>MFNNDVYFDLLDWLDTCQHVTPLNFLKRLQKSYGLSGCLYVDAAYSTSGLFVHRHYHSFAPSAEKSITLLGQPILSNVLAQLIRAIEPVDMEDLSQRDKDCMVLRNKLRDLHLPARAVSYPLLSHDGRGAIFAIAHDLPLEEWRDFRRNFDRDLHRLAGKYHAGLIKTLDNDGRDPARKLTRREQETLRWTAAGKSYWETSIILGISERTVRYFMANARLKLDAVSNTQAVAKAVWQGLIPPDLRE</sequence>
<dbReference type="CDD" id="cd06170">
    <property type="entry name" value="LuxR_C_like"/>
    <property type="match status" value="1"/>
</dbReference>
<name>A0A1Q8ZN77_9HYPH</name>
<dbReference type="PANTHER" id="PTHR44688:SF16">
    <property type="entry name" value="DNA-BINDING TRANSCRIPTIONAL ACTIVATOR DEVR_DOSR"/>
    <property type="match status" value="1"/>
</dbReference>
<dbReference type="GO" id="GO:0003677">
    <property type="term" value="F:DNA binding"/>
    <property type="evidence" value="ECO:0007669"/>
    <property type="project" value="UniProtKB-KW"/>
</dbReference>
<dbReference type="OrthoDB" id="3170288at2"/>
<dbReference type="Proteomes" id="UP000186894">
    <property type="component" value="Unassembled WGS sequence"/>
</dbReference>
<evidence type="ECO:0000313" key="6">
    <source>
        <dbReference type="Proteomes" id="UP000186894"/>
    </source>
</evidence>
<keyword evidence="3" id="KW-0804">Transcription</keyword>
<dbReference type="PROSITE" id="PS50043">
    <property type="entry name" value="HTH_LUXR_2"/>
    <property type="match status" value="1"/>
</dbReference>
<dbReference type="SMART" id="SM00421">
    <property type="entry name" value="HTH_LUXR"/>
    <property type="match status" value="1"/>
</dbReference>
<dbReference type="STRING" id="1867956.BJF95_20865"/>
<dbReference type="SUPFAM" id="SSF46894">
    <property type="entry name" value="C-terminal effector domain of the bipartite response regulators"/>
    <property type="match status" value="1"/>
</dbReference>
<reference evidence="5 6" key="1">
    <citation type="submission" date="2016-09" db="EMBL/GenBank/DDBJ databases">
        <title>Rhizobium oryziradicis sp. nov., isolated from the root of rice.</title>
        <authorList>
            <person name="Zhao J."/>
            <person name="Zhang X."/>
        </authorList>
    </citation>
    <scope>NUCLEOTIDE SEQUENCE [LARGE SCALE GENOMIC DNA]</scope>
    <source>
        <strain evidence="5 6">N19</strain>
    </source>
</reference>
<proteinExistence type="predicted"/>
<dbReference type="PRINTS" id="PR00038">
    <property type="entry name" value="HTHLUXR"/>
</dbReference>
<dbReference type="AlphaFoldDB" id="A0A1Q8ZN77"/>
<protein>
    <recommendedName>
        <fullName evidence="4">HTH luxR-type domain-containing protein</fullName>
    </recommendedName>
</protein>
<keyword evidence="6" id="KW-1185">Reference proteome</keyword>
<feature type="domain" description="HTH luxR-type" evidence="4">
    <location>
        <begin position="173"/>
        <end position="238"/>
    </location>
</feature>
<keyword evidence="1" id="KW-0805">Transcription regulation</keyword>
<dbReference type="EMBL" id="MKIM01000028">
    <property type="protein sequence ID" value="OLP43345.1"/>
    <property type="molecule type" value="Genomic_DNA"/>
</dbReference>
<keyword evidence="2" id="KW-0238">DNA-binding</keyword>
<dbReference type="InterPro" id="IPR016032">
    <property type="entry name" value="Sig_transdc_resp-reg_C-effctor"/>
</dbReference>
<evidence type="ECO:0000313" key="5">
    <source>
        <dbReference type="EMBL" id="OLP43345.1"/>
    </source>
</evidence>
<dbReference type="InterPro" id="IPR036388">
    <property type="entry name" value="WH-like_DNA-bd_sf"/>
</dbReference>
<dbReference type="InterPro" id="IPR000792">
    <property type="entry name" value="Tscrpt_reg_LuxR_C"/>
</dbReference>
<organism evidence="5 6">
    <name type="scientific">Rhizobium oryziradicis</name>
    <dbReference type="NCBI Taxonomy" id="1867956"/>
    <lineage>
        <taxon>Bacteria</taxon>
        <taxon>Pseudomonadati</taxon>
        <taxon>Pseudomonadota</taxon>
        <taxon>Alphaproteobacteria</taxon>
        <taxon>Hyphomicrobiales</taxon>
        <taxon>Rhizobiaceae</taxon>
        <taxon>Rhizobium/Agrobacterium group</taxon>
        <taxon>Rhizobium</taxon>
    </lineage>
</organism>
<dbReference type="PANTHER" id="PTHR44688">
    <property type="entry name" value="DNA-BINDING TRANSCRIPTIONAL ACTIVATOR DEVR_DOSR"/>
    <property type="match status" value="1"/>
</dbReference>
<gene>
    <name evidence="5" type="ORF">BJF95_20865</name>
</gene>
<evidence type="ECO:0000256" key="3">
    <source>
        <dbReference type="ARBA" id="ARBA00023163"/>
    </source>
</evidence>
<dbReference type="Pfam" id="PF00196">
    <property type="entry name" value="GerE"/>
    <property type="match status" value="1"/>
</dbReference>
<evidence type="ECO:0000256" key="1">
    <source>
        <dbReference type="ARBA" id="ARBA00023015"/>
    </source>
</evidence>
<evidence type="ECO:0000259" key="4">
    <source>
        <dbReference type="PROSITE" id="PS50043"/>
    </source>
</evidence>
<comment type="caution">
    <text evidence="5">The sequence shown here is derived from an EMBL/GenBank/DDBJ whole genome shotgun (WGS) entry which is preliminary data.</text>
</comment>
<dbReference type="GO" id="GO:0006355">
    <property type="term" value="P:regulation of DNA-templated transcription"/>
    <property type="evidence" value="ECO:0007669"/>
    <property type="project" value="InterPro"/>
</dbReference>
<dbReference type="RefSeq" id="WP_075640666.1">
    <property type="nucleotide sequence ID" value="NZ_MKIM01000028.1"/>
</dbReference>